<reference evidence="1 2" key="1">
    <citation type="journal article" date="2012" name="Proc. Natl. Acad. Sci. U.S.A.">
        <title>Antigenic diversity is generated by distinct evolutionary mechanisms in African trypanosome species.</title>
        <authorList>
            <person name="Jackson A.P."/>
            <person name="Berry A."/>
            <person name="Aslett M."/>
            <person name="Allison H.C."/>
            <person name="Burton P."/>
            <person name="Vavrova-Anderson J."/>
            <person name="Brown R."/>
            <person name="Browne H."/>
            <person name="Corton N."/>
            <person name="Hauser H."/>
            <person name="Gamble J."/>
            <person name="Gilderthorp R."/>
            <person name="Marcello L."/>
            <person name="McQuillan J."/>
            <person name="Otto T.D."/>
            <person name="Quail M.A."/>
            <person name="Sanders M.J."/>
            <person name="van Tonder A."/>
            <person name="Ginger M.L."/>
            <person name="Field M.C."/>
            <person name="Barry J.D."/>
            <person name="Hertz-Fowler C."/>
            <person name="Berriman M."/>
        </authorList>
    </citation>
    <scope>NUCLEOTIDE SEQUENCE</scope>
    <source>
        <strain evidence="1 2">Y486</strain>
    </source>
</reference>
<name>F9WR28_TRYVY</name>
<dbReference type="AlphaFoldDB" id="F9WR28"/>
<gene>
    <name evidence="1" type="ORF">TvY486_0027690</name>
</gene>
<keyword evidence="2" id="KW-1185">Reference proteome</keyword>
<proteinExistence type="predicted"/>
<protein>
    <submittedName>
        <fullName evidence="1">Retrotransposon hot spot protein (RHS), putative</fullName>
    </submittedName>
</protein>
<feature type="non-terminal residue" evidence="1">
    <location>
        <position position="1"/>
    </location>
</feature>
<evidence type="ECO:0000313" key="2">
    <source>
        <dbReference type="Proteomes" id="UP000009027"/>
    </source>
</evidence>
<dbReference type="EMBL" id="CAEX01004663">
    <property type="protein sequence ID" value="CCD20012.1"/>
    <property type="molecule type" value="Genomic_DNA"/>
</dbReference>
<accession>F9WR28</accession>
<dbReference type="VEuPathDB" id="TriTrypDB:TvY486_0027690"/>
<sequence length="308" mass="34552">SAEKTEHMLFGARETNLLSLKVGETVLKEARTPKLLGLTMQPHKGLSKHVMCMKAAPSTRLTHLRAVASPEWGPDREKLRAFHLALVQDKMCYGVASWWFDTSLSDRERLERAQAQAAHMVAGIPTAANREDALREARLKPINEVANRRALDHCLRLKTNGLVHAKVADSVFPPEHPIHVRLAKAQRSCSTCAASLTARKTLTTRRCCSWPGAPISTPPCRVASRQTRQRRTRRCTPCGGCGGSGTLTIRCGRTGPWCRMCRQELERWRTRRRVCVRRWCWEPGRLPAVTARNVRSNGSRVSEARGCH</sequence>
<organism evidence="1 2">
    <name type="scientific">Trypanosoma vivax (strain Y486)</name>
    <dbReference type="NCBI Taxonomy" id="1055687"/>
    <lineage>
        <taxon>Eukaryota</taxon>
        <taxon>Discoba</taxon>
        <taxon>Euglenozoa</taxon>
        <taxon>Kinetoplastea</taxon>
        <taxon>Metakinetoplastina</taxon>
        <taxon>Trypanosomatida</taxon>
        <taxon>Trypanosomatidae</taxon>
        <taxon>Trypanosoma</taxon>
        <taxon>Duttonella</taxon>
    </lineage>
</organism>
<dbReference type="Proteomes" id="UP000009027">
    <property type="component" value="Unassembled WGS sequence"/>
</dbReference>
<evidence type="ECO:0000313" key="1">
    <source>
        <dbReference type="EMBL" id="CCD20012.1"/>
    </source>
</evidence>